<name>A0A8S1EBA7_9PELO</name>
<reference evidence="2 3" key="1">
    <citation type="submission" date="2020-04" db="EMBL/GenBank/DDBJ databases">
        <authorList>
            <person name="Laetsch R D."/>
            <person name="Stevens L."/>
            <person name="Kumar S."/>
            <person name="Blaxter L. M."/>
        </authorList>
    </citation>
    <scope>NUCLEOTIDE SEQUENCE [LARGE SCALE GENOMIC DNA]</scope>
</reference>
<comment type="caution">
    <text evidence="2">The sequence shown here is derived from an EMBL/GenBank/DDBJ whole genome shotgun (WGS) entry which is preliminary data.</text>
</comment>
<dbReference type="AlphaFoldDB" id="A0A8S1EBA7"/>
<sequence length="139" mass="15620">MVFQKVCIFAALIVAVSTICCKLPYIDSNGILARNSNADQNAMCSNTTWSLMQCPPPLRDGEYVAILYKVDMSQGKDQEVWGHNNVLKMSNRKAPLATVVTCDIGWGALIAPTHYADMFEIKNMECGYSKDGRRYRFNR</sequence>
<keyword evidence="1" id="KW-0732">Signal</keyword>
<proteinExistence type="predicted"/>
<keyword evidence="3" id="KW-1185">Reference proteome</keyword>
<evidence type="ECO:0000313" key="3">
    <source>
        <dbReference type="Proteomes" id="UP000494206"/>
    </source>
</evidence>
<gene>
    <name evidence="2" type="ORF">CBOVIS_LOCUS1277</name>
</gene>
<dbReference type="EMBL" id="CADEPM010000001">
    <property type="protein sequence ID" value="CAB3397937.1"/>
    <property type="molecule type" value="Genomic_DNA"/>
</dbReference>
<dbReference type="Proteomes" id="UP000494206">
    <property type="component" value="Unassembled WGS sequence"/>
</dbReference>
<feature type="signal peptide" evidence="1">
    <location>
        <begin position="1"/>
        <end position="18"/>
    </location>
</feature>
<evidence type="ECO:0000256" key="1">
    <source>
        <dbReference type="SAM" id="SignalP"/>
    </source>
</evidence>
<protein>
    <submittedName>
        <fullName evidence="2">Uncharacterized protein</fullName>
    </submittedName>
</protein>
<evidence type="ECO:0000313" key="2">
    <source>
        <dbReference type="EMBL" id="CAB3397937.1"/>
    </source>
</evidence>
<organism evidence="2 3">
    <name type="scientific">Caenorhabditis bovis</name>
    <dbReference type="NCBI Taxonomy" id="2654633"/>
    <lineage>
        <taxon>Eukaryota</taxon>
        <taxon>Metazoa</taxon>
        <taxon>Ecdysozoa</taxon>
        <taxon>Nematoda</taxon>
        <taxon>Chromadorea</taxon>
        <taxon>Rhabditida</taxon>
        <taxon>Rhabditina</taxon>
        <taxon>Rhabditomorpha</taxon>
        <taxon>Rhabditoidea</taxon>
        <taxon>Rhabditidae</taxon>
        <taxon>Peloderinae</taxon>
        <taxon>Caenorhabditis</taxon>
    </lineage>
</organism>
<accession>A0A8S1EBA7</accession>
<feature type="chain" id="PRO_5035915817" evidence="1">
    <location>
        <begin position="19"/>
        <end position="139"/>
    </location>
</feature>